<organism evidence="1 2">
    <name type="scientific">Phormidium nigroviride PCC 7112</name>
    <dbReference type="NCBI Taxonomy" id="179408"/>
    <lineage>
        <taxon>Bacteria</taxon>
        <taxon>Bacillati</taxon>
        <taxon>Cyanobacteriota</taxon>
        <taxon>Cyanophyceae</taxon>
        <taxon>Oscillatoriophycideae</taxon>
        <taxon>Oscillatoriales</taxon>
        <taxon>Oscillatoriaceae</taxon>
        <taxon>Phormidium</taxon>
    </lineage>
</organism>
<dbReference type="RefSeq" id="WP_015179072.1">
    <property type="nucleotide sequence ID" value="NC_019729.1"/>
</dbReference>
<sequence>MSPSKQRFFIALVPPPDIQQHITEIKLYFAEHYNSRGALNSPPHITLQPPFEWLAADVPKLEQSLKEFSANRLPIPVTLSGFAAFAPRVIYVDAVKSPALLEIHKDLMSYLEANLGIVDRVSQSRPFVPHMTVAFRDLSKENFQTAWLEFSGRSLHFEFTASALTLLLHDGSRWNISNQFPLAAEPPTILLNPS</sequence>
<evidence type="ECO:0000313" key="2">
    <source>
        <dbReference type="Proteomes" id="UP000010478"/>
    </source>
</evidence>
<proteinExistence type="predicted"/>
<protein>
    <submittedName>
        <fullName evidence="1">Phosphoesterase HXTX</fullName>
    </submittedName>
</protein>
<dbReference type="OrthoDB" id="1524661at2"/>
<gene>
    <name evidence="1" type="ORF">Osc7112_5651</name>
</gene>
<keyword evidence="2" id="KW-1185">Reference proteome</keyword>
<dbReference type="PANTHER" id="PTHR40037:SF1">
    <property type="entry name" value="PHOSPHOESTERASE SAOUHSC_00951-RELATED"/>
    <property type="match status" value="1"/>
</dbReference>
<dbReference type="KEGG" id="oni:Osc7112_5651"/>
<dbReference type="HOGENOM" id="CLU_100506_0_0_3"/>
<dbReference type="PATRIC" id="fig|179408.3.peg.7054"/>
<dbReference type="SUPFAM" id="SSF55144">
    <property type="entry name" value="LigT-like"/>
    <property type="match status" value="1"/>
</dbReference>
<name>K9VQT9_9CYAN</name>
<reference evidence="1 2" key="1">
    <citation type="submission" date="2012-05" db="EMBL/GenBank/DDBJ databases">
        <title>Finished chromosome of genome of Oscillatoria sp. PCC 7112.</title>
        <authorList>
            <consortium name="US DOE Joint Genome Institute"/>
            <person name="Gugger M."/>
            <person name="Coursin T."/>
            <person name="Rippka R."/>
            <person name="Tandeau De Marsac N."/>
            <person name="Huntemann M."/>
            <person name="Wei C.-L."/>
            <person name="Han J."/>
            <person name="Detter J.C."/>
            <person name="Han C."/>
            <person name="Tapia R."/>
            <person name="Davenport K."/>
            <person name="Daligault H."/>
            <person name="Erkkila T."/>
            <person name="Gu W."/>
            <person name="Munk A.C.C."/>
            <person name="Teshima H."/>
            <person name="Xu Y."/>
            <person name="Chain P."/>
            <person name="Chen A."/>
            <person name="Krypides N."/>
            <person name="Mavromatis K."/>
            <person name="Markowitz V."/>
            <person name="Szeto E."/>
            <person name="Ivanova N."/>
            <person name="Mikhailova N."/>
            <person name="Ovchinnikova G."/>
            <person name="Pagani I."/>
            <person name="Pati A."/>
            <person name="Goodwin L."/>
            <person name="Peters L."/>
            <person name="Pitluck S."/>
            <person name="Woyke T."/>
            <person name="Kerfeld C."/>
        </authorList>
    </citation>
    <scope>NUCLEOTIDE SEQUENCE [LARGE SCALE GENOMIC DNA]</scope>
    <source>
        <strain evidence="1 2">PCC 7112</strain>
    </source>
</reference>
<dbReference type="InterPro" id="IPR009097">
    <property type="entry name" value="Cyclic_Pdiesterase"/>
</dbReference>
<dbReference type="Pfam" id="PF13563">
    <property type="entry name" value="2_5_RNA_ligase2"/>
    <property type="match status" value="1"/>
</dbReference>
<dbReference type="eggNOG" id="COG1514">
    <property type="taxonomic scope" value="Bacteria"/>
</dbReference>
<accession>K9VQT9</accession>
<dbReference type="PANTHER" id="PTHR40037">
    <property type="entry name" value="PHOSPHOESTERASE YJCG-RELATED"/>
    <property type="match status" value="1"/>
</dbReference>
<dbReference type="Proteomes" id="UP000010478">
    <property type="component" value="Chromosome"/>
</dbReference>
<dbReference type="Gene3D" id="3.90.1140.10">
    <property type="entry name" value="Cyclic phosphodiesterase"/>
    <property type="match status" value="1"/>
</dbReference>
<dbReference type="AlphaFoldDB" id="K9VQT9"/>
<dbReference type="EMBL" id="CP003614">
    <property type="protein sequence ID" value="AFZ09867.1"/>
    <property type="molecule type" value="Genomic_DNA"/>
</dbReference>
<dbReference type="InterPro" id="IPR050580">
    <property type="entry name" value="2H_phosphoesterase_YjcG-like"/>
</dbReference>
<evidence type="ECO:0000313" key="1">
    <source>
        <dbReference type="EMBL" id="AFZ09867.1"/>
    </source>
</evidence>
<dbReference type="STRING" id="179408.Osc7112_5651"/>